<evidence type="ECO:0000313" key="10">
    <source>
        <dbReference type="Proteomes" id="UP000011058"/>
    </source>
</evidence>
<protein>
    <submittedName>
        <fullName evidence="9">Dolichyl-phosphate-mannose-proteinmannosyltransfe rase</fullName>
        <ecNumber evidence="9">2.4.1.109</ecNumber>
    </submittedName>
</protein>
<dbReference type="GO" id="GO:0009103">
    <property type="term" value="P:lipopolysaccharide biosynthetic process"/>
    <property type="evidence" value="ECO:0007669"/>
    <property type="project" value="UniProtKB-ARBA"/>
</dbReference>
<accession>I0K3V4</accession>
<feature type="transmembrane region" description="Helical" evidence="8">
    <location>
        <begin position="149"/>
        <end position="168"/>
    </location>
</feature>
<dbReference type="RefSeq" id="WP_015329907.1">
    <property type="nucleotide sequence ID" value="NC_020054.1"/>
</dbReference>
<evidence type="ECO:0000256" key="8">
    <source>
        <dbReference type="SAM" id="Phobius"/>
    </source>
</evidence>
<proteinExistence type="predicted"/>
<dbReference type="PANTHER" id="PTHR33908">
    <property type="entry name" value="MANNOSYLTRANSFERASE YKCB-RELATED"/>
    <property type="match status" value="1"/>
</dbReference>
<keyword evidence="6 8" id="KW-1133">Transmembrane helix</keyword>
<keyword evidence="3 9" id="KW-0328">Glycosyltransferase</keyword>
<sequence length="539" mass="61747">MTESPLVALYPSSRIDKFILVAVLILGLLALFGWLGYMPVDNRSDEARRGLVALEMVLSGNYIVPTLNGVPYLNKPPLYNWLIAGSFRLFGRFDSLALRLPMALSLVGYALTIFAVVRRQTGNSQLAVRVALMVALCARIWFYETLLGLIDITFSWLVFSMLSCLFVFDKRQQYGWLYSCLYGLGTLAFLMKGLPAFVFIGLSLLVWFGATGRWSLLIHPAHLGGLLVAALGLGTYYMIYFRQSPVPAATLLGRLVSESAKRTPIERGLVDTALHLLTFPGEFLLHFAPWTLLGTLLWRRSVRQWLFEDRYIRFCWLMFWGNIWVYWLSPEVYARYVLMLLPFLFVVLASAYALPWPQLSRVRWWIEHSWLLAMLLCPMALVVALFHPATRPLPSLPLLAAVGIPTFLAVSWFYWKRPPQRMMLVFFFLVIVRLLFNEIILPGRRASRERYRLNNEAAARLTLGQPLWAETNTFADEVATDVNSFYVSATRRAILPKTATIRPGQLYIMDSTRASQYKHRVVAPILLFKEHRAWVVRIE</sequence>
<dbReference type="STRING" id="1166018.FAES_0796"/>
<keyword evidence="4 9" id="KW-0808">Transferase</keyword>
<name>I0K3V4_9BACT</name>
<dbReference type="PANTHER" id="PTHR33908:SF3">
    <property type="entry name" value="UNDECAPRENYL PHOSPHATE-ALPHA-4-AMINO-4-DEOXY-L-ARABINOSE ARABINOSYL TRANSFERASE"/>
    <property type="match status" value="1"/>
</dbReference>
<feature type="transmembrane region" description="Helical" evidence="8">
    <location>
        <begin position="311"/>
        <end position="327"/>
    </location>
</feature>
<feature type="transmembrane region" description="Helical" evidence="8">
    <location>
        <begin position="175"/>
        <end position="191"/>
    </location>
</feature>
<feature type="transmembrane region" description="Helical" evidence="8">
    <location>
        <begin position="52"/>
        <end position="73"/>
    </location>
</feature>
<dbReference type="GO" id="GO:0016763">
    <property type="term" value="F:pentosyltransferase activity"/>
    <property type="evidence" value="ECO:0007669"/>
    <property type="project" value="TreeGrafter"/>
</dbReference>
<feature type="transmembrane region" description="Helical" evidence="8">
    <location>
        <begin position="333"/>
        <end position="357"/>
    </location>
</feature>
<keyword evidence="2" id="KW-1003">Cell membrane</keyword>
<dbReference type="GO" id="GO:0010041">
    <property type="term" value="P:response to iron(III) ion"/>
    <property type="evidence" value="ECO:0007669"/>
    <property type="project" value="TreeGrafter"/>
</dbReference>
<gene>
    <name evidence="9" type="primary">arnT3</name>
    <name evidence="9" type="ORF">FAES_0796</name>
</gene>
<dbReference type="AlphaFoldDB" id="I0K3V4"/>
<evidence type="ECO:0000256" key="3">
    <source>
        <dbReference type="ARBA" id="ARBA00022676"/>
    </source>
</evidence>
<evidence type="ECO:0000256" key="7">
    <source>
        <dbReference type="ARBA" id="ARBA00023136"/>
    </source>
</evidence>
<dbReference type="GO" id="GO:0004169">
    <property type="term" value="F:dolichyl-phosphate-mannose-protein mannosyltransferase activity"/>
    <property type="evidence" value="ECO:0007669"/>
    <property type="project" value="UniProtKB-EC"/>
</dbReference>
<dbReference type="EMBL" id="HE796683">
    <property type="protein sequence ID" value="CCG98807.1"/>
    <property type="molecule type" value="Genomic_DNA"/>
</dbReference>
<feature type="transmembrane region" description="Helical" evidence="8">
    <location>
        <begin position="395"/>
        <end position="415"/>
    </location>
</feature>
<feature type="transmembrane region" description="Helical" evidence="8">
    <location>
        <begin position="223"/>
        <end position="241"/>
    </location>
</feature>
<evidence type="ECO:0000256" key="1">
    <source>
        <dbReference type="ARBA" id="ARBA00004651"/>
    </source>
</evidence>
<organism evidence="9 10">
    <name type="scientific">Fibrella aestuarina BUZ 2</name>
    <dbReference type="NCBI Taxonomy" id="1166018"/>
    <lineage>
        <taxon>Bacteria</taxon>
        <taxon>Pseudomonadati</taxon>
        <taxon>Bacteroidota</taxon>
        <taxon>Cytophagia</taxon>
        <taxon>Cytophagales</taxon>
        <taxon>Spirosomataceae</taxon>
        <taxon>Fibrella</taxon>
    </lineage>
</organism>
<dbReference type="HOGENOM" id="CLU_034064_0_0_10"/>
<dbReference type="Proteomes" id="UP000011058">
    <property type="component" value="Chromosome"/>
</dbReference>
<dbReference type="OrthoDB" id="8353433at2"/>
<feature type="transmembrane region" description="Helical" evidence="8">
    <location>
        <begin position="18"/>
        <end position="40"/>
    </location>
</feature>
<reference evidence="9 10" key="1">
    <citation type="journal article" date="2012" name="J. Bacteriol.">
        <title>Genome Sequence of Fibrella aestuarina BUZ 2T, a Filamentous Marine Bacterium.</title>
        <authorList>
            <person name="Filippini M."/>
            <person name="Qi W."/>
            <person name="Blom J."/>
            <person name="Goesmann A."/>
            <person name="Smits T.H."/>
            <person name="Bagheri H.C."/>
        </authorList>
    </citation>
    <scope>NUCLEOTIDE SEQUENCE [LARGE SCALE GENOMIC DNA]</scope>
    <source>
        <strain evidence="10">BUZ 2T</strain>
    </source>
</reference>
<feature type="transmembrane region" description="Helical" evidence="8">
    <location>
        <begin position="96"/>
        <end position="117"/>
    </location>
</feature>
<dbReference type="GO" id="GO:0005886">
    <property type="term" value="C:plasma membrane"/>
    <property type="evidence" value="ECO:0007669"/>
    <property type="project" value="UniProtKB-SubCell"/>
</dbReference>
<evidence type="ECO:0000256" key="5">
    <source>
        <dbReference type="ARBA" id="ARBA00022692"/>
    </source>
</evidence>
<evidence type="ECO:0000313" key="9">
    <source>
        <dbReference type="EMBL" id="CCG98807.1"/>
    </source>
</evidence>
<feature type="transmembrane region" description="Helical" evidence="8">
    <location>
        <begin position="126"/>
        <end position="143"/>
    </location>
</feature>
<feature type="transmembrane region" description="Helical" evidence="8">
    <location>
        <begin position="283"/>
        <end position="299"/>
    </location>
</feature>
<keyword evidence="7 8" id="KW-0472">Membrane</keyword>
<feature type="transmembrane region" description="Helical" evidence="8">
    <location>
        <begin position="197"/>
        <end position="216"/>
    </location>
</feature>
<keyword evidence="10" id="KW-1185">Reference proteome</keyword>
<feature type="transmembrane region" description="Helical" evidence="8">
    <location>
        <begin position="369"/>
        <end position="389"/>
    </location>
</feature>
<dbReference type="PATRIC" id="fig|1166018.3.peg.2512"/>
<evidence type="ECO:0000256" key="4">
    <source>
        <dbReference type="ARBA" id="ARBA00022679"/>
    </source>
</evidence>
<keyword evidence="5 8" id="KW-0812">Transmembrane</keyword>
<evidence type="ECO:0000256" key="6">
    <source>
        <dbReference type="ARBA" id="ARBA00022989"/>
    </source>
</evidence>
<dbReference type="InterPro" id="IPR050297">
    <property type="entry name" value="LipidA_mod_glycosyltrf_83"/>
</dbReference>
<dbReference type="KEGG" id="fae:FAES_0796"/>
<dbReference type="EC" id="2.4.1.109" evidence="9"/>
<comment type="subcellular location">
    <subcellularLocation>
        <location evidence="1">Cell membrane</location>
        <topology evidence="1">Multi-pass membrane protein</topology>
    </subcellularLocation>
</comment>
<evidence type="ECO:0000256" key="2">
    <source>
        <dbReference type="ARBA" id="ARBA00022475"/>
    </source>
</evidence>
<dbReference type="eggNOG" id="COG1807">
    <property type="taxonomic scope" value="Bacteria"/>
</dbReference>
<feature type="transmembrane region" description="Helical" evidence="8">
    <location>
        <begin position="422"/>
        <end position="441"/>
    </location>
</feature>